<dbReference type="RefSeq" id="WP_084943003.1">
    <property type="nucleotide sequence ID" value="NZ_NCUJ01000016.1"/>
</dbReference>
<keyword evidence="1" id="KW-0812">Transmembrane</keyword>
<gene>
    <name evidence="2" type="ORF">B7722_03430</name>
</gene>
<keyword evidence="1" id="KW-1133">Transmembrane helix</keyword>
<feature type="transmembrane region" description="Helical" evidence="1">
    <location>
        <begin position="7"/>
        <end position="27"/>
    </location>
</feature>
<evidence type="ECO:0000313" key="2">
    <source>
        <dbReference type="EMBL" id="ORO52061.1"/>
    </source>
</evidence>
<feature type="transmembrane region" description="Helical" evidence="1">
    <location>
        <begin position="178"/>
        <end position="198"/>
    </location>
</feature>
<dbReference type="EMBL" id="NCUJ01000016">
    <property type="protein sequence ID" value="ORO52061.1"/>
    <property type="molecule type" value="Genomic_DNA"/>
</dbReference>
<sequence length="201" mass="24030">MRKKSKYILFSLFFLFYIVLFIVKPIYQYYSFSNMEVKSSMIELIQDKYETYWNGIDRHIHLEKSKENGQNIGISYVIDNDNQIESKILSKDGEVLFSYNNRLQGNKRVEISWIHEEKQLSYAGEYWKLVADNNTIIESRTGTSVIVWEQRSDNAMNQLYTVVNQMRKIVLNHLLQKIFYYSIALVCFLLGWKIYSLLRRD</sequence>
<name>A0A1X1GYV5_STROR</name>
<evidence type="ECO:0000256" key="1">
    <source>
        <dbReference type="SAM" id="Phobius"/>
    </source>
</evidence>
<reference evidence="2 3" key="1">
    <citation type="journal article" date="2016" name="Eur. J. Clin. Microbiol. Infect. Dis.">
        <title>Whole genome sequencing as a tool for phylogenetic analysis of clinical strains of Mitis group streptococci.</title>
        <authorList>
            <person name="Rasmussen L.H."/>
            <person name="Dargis R."/>
            <person name="Hojholt K."/>
            <person name="Christensen J.J."/>
            <person name="Skovgaard O."/>
            <person name="Justesen U.S."/>
            <person name="Rosenvinge F.S."/>
            <person name="Moser C."/>
            <person name="Lukjancenko O."/>
            <person name="Rasmussen S."/>
            <person name="Nielsen X.C."/>
        </authorList>
    </citation>
    <scope>NUCLEOTIDE SEQUENCE [LARGE SCALE GENOMIC DNA]</scope>
    <source>
        <strain evidence="2 3">RH_8610_08</strain>
    </source>
</reference>
<comment type="caution">
    <text evidence="2">The sequence shown here is derived from an EMBL/GenBank/DDBJ whole genome shotgun (WGS) entry which is preliminary data.</text>
</comment>
<dbReference type="Proteomes" id="UP000193768">
    <property type="component" value="Unassembled WGS sequence"/>
</dbReference>
<dbReference type="AlphaFoldDB" id="A0A1X1GYV5"/>
<proteinExistence type="predicted"/>
<accession>A0A1X1GYV5</accession>
<protein>
    <submittedName>
        <fullName evidence="2">Uncharacterized protein</fullName>
    </submittedName>
</protein>
<organism evidence="2 3">
    <name type="scientific">Streptococcus oralis subsp. oralis</name>
    <dbReference type="NCBI Taxonomy" id="1891914"/>
    <lineage>
        <taxon>Bacteria</taxon>
        <taxon>Bacillati</taxon>
        <taxon>Bacillota</taxon>
        <taxon>Bacilli</taxon>
        <taxon>Lactobacillales</taxon>
        <taxon>Streptococcaceae</taxon>
        <taxon>Streptococcus</taxon>
    </lineage>
</organism>
<keyword evidence="1" id="KW-0472">Membrane</keyword>
<evidence type="ECO:0000313" key="3">
    <source>
        <dbReference type="Proteomes" id="UP000193768"/>
    </source>
</evidence>